<dbReference type="GeneID" id="100889871"/>
<dbReference type="OMA" id="ESKSHCA"/>
<evidence type="ECO:0000256" key="1">
    <source>
        <dbReference type="SAM" id="MobiDB-lite"/>
    </source>
</evidence>
<feature type="compositionally biased region" description="Low complexity" evidence="1">
    <location>
        <begin position="80"/>
        <end position="161"/>
    </location>
</feature>
<evidence type="ECO:0000256" key="2">
    <source>
        <dbReference type="SAM" id="SignalP"/>
    </source>
</evidence>
<organism evidence="3 4">
    <name type="scientific">Strongylocentrotus purpuratus</name>
    <name type="common">Purple sea urchin</name>
    <dbReference type="NCBI Taxonomy" id="7668"/>
    <lineage>
        <taxon>Eukaryota</taxon>
        <taxon>Metazoa</taxon>
        <taxon>Echinodermata</taxon>
        <taxon>Eleutherozoa</taxon>
        <taxon>Echinozoa</taxon>
        <taxon>Echinoidea</taxon>
        <taxon>Euechinoidea</taxon>
        <taxon>Echinacea</taxon>
        <taxon>Camarodonta</taxon>
        <taxon>Echinidea</taxon>
        <taxon>Strongylocentrotidae</taxon>
        <taxon>Strongylocentrotus</taxon>
    </lineage>
</organism>
<keyword evidence="4" id="KW-1185">Reference proteome</keyword>
<proteinExistence type="predicted"/>
<feature type="region of interest" description="Disordered" evidence="1">
    <location>
        <begin position="60"/>
        <end position="219"/>
    </location>
</feature>
<keyword evidence="2" id="KW-0732">Signal</keyword>
<reference evidence="3" key="2">
    <citation type="submission" date="2021-01" db="UniProtKB">
        <authorList>
            <consortium name="EnsemblMetazoa"/>
        </authorList>
    </citation>
    <scope>IDENTIFICATION</scope>
</reference>
<dbReference type="EnsemblMetazoa" id="XM_030986081">
    <property type="protein sequence ID" value="XP_030841941"/>
    <property type="gene ID" value="LOC100889871"/>
</dbReference>
<dbReference type="Proteomes" id="UP000007110">
    <property type="component" value="Unassembled WGS sequence"/>
</dbReference>
<evidence type="ECO:0000313" key="4">
    <source>
        <dbReference type="Proteomes" id="UP000007110"/>
    </source>
</evidence>
<evidence type="ECO:0000313" key="3">
    <source>
        <dbReference type="EnsemblMetazoa" id="XP_030841941"/>
    </source>
</evidence>
<feature type="compositionally biased region" description="Low complexity" evidence="1">
    <location>
        <begin position="170"/>
        <end position="218"/>
    </location>
</feature>
<sequence>MPSAQQWRVTSLCTFVLFCWMIMNRPFLVEGEFSCYKGSVDIVNGELRVASTKSIVLQQCSPPTTQQPPSPATGVNGTGQPATSQSSNQTTPPSTASADNVTTPSGNNASSSGNSTTPSSSTTPGNETTPDNSTTPSPTSASASPEAPSGNSNSSVNETSTTPPPLTNVSAPMTPGPSSAATTSRATPGGTPGATDGATNGTTTAPPATTSTTSAGDGSLIGCVVTKTYQNGSRDNMTVSFSCPVPDSPCNDVGFNGSTENQVRIQFILANVTVKDIDQ</sequence>
<dbReference type="AlphaFoldDB" id="A0A7M7NUQ7"/>
<name>A0A7M7NUQ7_STRPU</name>
<dbReference type="InParanoid" id="A0A7M7NUQ7"/>
<accession>A0A7M7NUQ7</accession>
<reference evidence="4" key="1">
    <citation type="submission" date="2015-02" db="EMBL/GenBank/DDBJ databases">
        <title>Genome sequencing for Strongylocentrotus purpuratus.</title>
        <authorList>
            <person name="Murali S."/>
            <person name="Liu Y."/>
            <person name="Vee V."/>
            <person name="English A."/>
            <person name="Wang M."/>
            <person name="Skinner E."/>
            <person name="Han Y."/>
            <person name="Muzny D.M."/>
            <person name="Worley K.C."/>
            <person name="Gibbs R.A."/>
        </authorList>
    </citation>
    <scope>NUCLEOTIDE SEQUENCE</scope>
</reference>
<dbReference type="RefSeq" id="XP_030841941.1">
    <property type="nucleotide sequence ID" value="XM_030986081.1"/>
</dbReference>
<dbReference type="KEGG" id="spu:100889871"/>
<protein>
    <submittedName>
        <fullName evidence="3">Uncharacterized protein</fullName>
    </submittedName>
</protein>
<feature type="signal peptide" evidence="2">
    <location>
        <begin position="1"/>
        <end position="31"/>
    </location>
</feature>
<feature type="chain" id="PRO_5029832202" evidence="2">
    <location>
        <begin position="32"/>
        <end position="279"/>
    </location>
</feature>